<dbReference type="Gene3D" id="1.10.510.10">
    <property type="entry name" value="Transferase(Phosphotransferase) domain 1"/>
    <property type="match status" value="1"/>
</dbReference>
<dbReference type="InterPro" id="IPR007110">
    <property type="entry name" value="Ig-like_dom"/>
</dbReference>
<feature type="domain" description="Ig-like" evidence="25">
    <location>
        <begin position="40"/>
        <end position="134"/>
    </location>
</feature>
<keyword evidence="9" id="KW-0677">Repeat</keyword>
<dbReference type="SMART" id="SM00409">
    <property type="entry name" value="IG"/>
    <property type="match status" value="4"/>
</dbReference>
<feature type="domain" description="Ig-like" evidence="25">
    <location>
        <begin position="389"/>
        <end position="475"/>
    </location>
</feature>
<feature type="domain" description="Ig-like" evidence="25">
    <location>
        <begin position="146"/>
        <end position="273"/>
    </location>
</feature>
<keyword evidence="7 22" id="KW-0812">Transmembrane</keyword>
<keyword evidence="10 21" id="KW-0547">Nucleotide-binding</keyword>
<keyword evidence="15" id="KW-0829">Tyrosine-protein kinase</keyword>
<evidence type="ECO:0000256" key="10">
    <source>
        <dbReference type="ARBA" id="ARBA00022741"/>
    </source>
</evidence>
<evidence type="ECO:0000256" key="14">
    <source>
        <dbReference type="ARBA" id="ARBA00023136"/>
    </source>
</evidence>
<evidence type="ECO:0000256" key="20">
    <source>
        <dbReference type="ARBA" id="ARBA00051243"/>
    </source>
</evidence>
<evidence type="ECO:0000256" key="5">
    <source>
        <dbReference type="ARBA" id="ARBA00022657"/>
    </source>
</evidence>
<dbReference type="PRINTS" id="PR01834">
    <property type="entry name" value="VEGFRECEPTR2"/>
</dbReference>
<dbReference type="InterPro" id="IPR003599">
    <property type="entry name" value="Ig_sub"/>
</dbReference>
<keyword evidence="17 22" id="KW-0675">Receptor</keyword>
<dbReference type="Pfam" id="PF17988">
    <property type="entry name" value="VEGFR-2_TMD"/>
    <property type="match status" value="1"/>
</dbReference>
<evidence type="ECO:0000256" key="15">
    <source>
        <dbReference type="ARBA" id="ARBA00023137"/>
    </source>
</evidence>
<keyword evidence="16" id="KW-1015">Disulfide bond</keyword>
<keyword evidence="3" id="KW-1003">Cell membrane</keyword>
<feature type="region of interest" description="Disordered" evidence="23">
    <location>
        <begin position="1022"/>
        <end position="1058"/>
    </location>
</feature>
<dbReference type="EC" id="2.7.10.1" evidence="2"/>
<keyword evidence="8" id="KW-0732">Signal</keyword>
<keyword evidence="27" id="KW-1185">Reference proteome</keyword>
<evidence type="ECO:0000256" key="2">
    <source>
        <dbReference type="ARBA" id="ARBA00011902"/>
    </source>
</evidence>
<feature type="binding site" evidence="21">
    <location>
        <position position="605"/>
    </location>
    <ligand>
        <name>ATP</name>
        <dbReference type="ChEBI" id="CHEBI:30616"/>
    </ligand>
</feature>
<evidence type="ECO:0000256" key="13">
    <source>
        <dbReference type="ARBA" id="ARBA00022989"/>
    </source>
</evidence>
<dbReference type="SUPFAM" id="SSF48726">
    <property type="entry name" value="Immunoglobulin"/>
    <property type="match status" value="4"/>
</dbReference>
<dbReference type="PROSITE" id="PS00107">
    <property type="entry name" value="PROTEIN_KINASE_ATP"/>
    <property type="match status" value="1"/>
</dbReference>
<dbReference type="InterPro" id="IPR041348">
    <property type="entry name" value="VEGFR-2_TMD"/>
</dbReference>
<feature type="compositionally biased region" description="Polar residues" evidence="23">
    <location>
        <begin position="1022"/>
        <end position="1038"/>
    </location>
</feature>
<dbReference type="InterPro" id="IPR001245">
    <property type="entry name" value="Ser-Thr/Tyr_kinase_cat_dom"/>
</dbReference>
<feature type="domain" description="Ig-like" evidence="25">
    <location>
        <begin position="292"/>
        <end position="367"/>
    </location>
</feature>
<evidence type="ECO:0000256" key="19">
    <source>
        <dbReference type="ARBA" id="ARBA00023319"/>
    </source>
</evidence>
<dbReference type="Pfam" id="PF07679">
    <property type="entry name" value="I-set"/>
    <property type="match status" value="2"/>
</dbReference>
<dbReference type="InterPro" id="IPR000719">
    <property type="entry name" value="Prot_kinase_dom"/>
</dbReference>
<evidence type="ECO:0000256" key="23">
    <source>
        <dbReference type="SAM" id="MobiDB-lite"/>
    </source>
</evidence>
<gene>
    <name evidence="26" type="ORF">RIMI_LOCUS5336734</name>
</gene>
<dbReference type="SMART" id="SM00408">
    <property type="entry name" value="IGc2"/>
    <property type="match status" value="3"/>
</dbReference>
<evidence type="ECO:0000256" key="8">
    <source>
        <dbReference type="ARBA" id="ARBA00022729"/>
    </source>
</evidence>
<dbReference type="SUPFAM" id="SSF56112">
    <property type="entry name" value="Protein kinase-like (PK-like)"/>
    <property type="match status" value="1"/>
</dbReference>
<protein>
    <recommendedName>
        <fullName evidence="2">receptor protein-tyrosine kinase</fullName>
        <ecNumber evidence="2">2.7.10.1</ecNumber>
    </recommendedName>
</protein>
<dbReference type="InterPro" id="IPR011009">
    <property type="entry name" value="Kinase-like_dom_sf"/>
</dbReference>
<accession>A0ABN9L6U0</accession>
<dbReference type="SMART" id="SM00219">
    <property type="entry name" value="TyrKc"/>
    <property type="match status" value="1"/>
</dbReference>
<dbReference type="InterPro" id="IPR013783">
    <property type="entry name" value="Ig-like_fold"/>
</dbReference>
<dbReference type="InterPro" id="IPR020635">
    <property type="entry name" value="Tyr_kinase_cat_dom"/>
</dbReference>
<evidence type="ECO:0000256" key="17">
    <source>
        <dbReference type="ARBA" id="ARBA00023170"/>
    </source>
</evidence>
<evidence type="ECO:0000256" key="9">
    <source>
        <dbReference type="ARBA" id="ARBA00022737"/>
    </source>
</evidence>
<reference evidence="26" key="1">
    <citation type="submission" date="2023-07" db="EMBL/GenBank/DDBJ databases">
        <authorList>
            <person name="Stuckert A."/>
        </authorList>
    </citation>
    <scope>NUCLEOTIDE SEQUENCE</scope>
</reference>
<comment type="catalytic activity">
    <reaction evidence="20">
        <text>L-tyrosyl-[protein] + ATP = O-phospho-L-tyrosyl-[protein] + ADP + H(+)</text>
        <dbReference type="Rhea" id="RHEA:10596"/>
        <dbReference type="Rhea" id="RHEA-COMP:10136"/>
        <dbReference type="Rhea" id="RHEA-COMP:20101"/>
        <dbReference type="ChEBI" id="CHEBI:15378"/>
        <dbReference type="ChEBI" id="CHEBI:30616"/>
        <dbReference type="ChEBI" id="CHEBI:46858"/>
        <dbReference type="ChEBI" id="CHEBI:61978"/>
        <dbReference type="ChEBI" id="CHEBI:456216"/>
        <dbReference type="EC" id="2.7.10.1"/>
    </reaction>
</comment>
<dbReference type="PANTHER" id="PTHR24416:SF45">
    <property type="entry name" value="VASCULAR ENDOTHELIAL GROWTH FACTOR RECEPTOR 2"/>
    <property type="match status" value="1"/>
</dbReference>
<comment type="caution">
    <text evidence="26">The sequence shown here is derived from an EMBL/GenBank/DDBJ whole genome shotgun (WGS) entry which is preliminary data.</text>
</comment>
<keyword evidence="11" id="KW-0418">Kinase</keyword>
<sequence length="1085" mass="122257">MSLLESKQKTKCGKKPQPAFAVGEPLMCQDSGYPQPTSDPIVETTPIKDFIQGYKKPFIIMDEEMEKVIVCKTGNDIRIPVKFTAFPDPDVAWMKNGKVVHQRYRYFLSISHCDEDAIGNYTVTLTNPTTKDFERHTFQVFVHVPPQIGEKAVSSTLESYKYGKAFSLTCTAYGIPTPLSIQWSWQLEEECTYLPQLYHAGKNPYSCSKWRNITDQYGGNVIETPDIRTDIIEGKLKTISKLLISLAHVSAVYKCTATNQAGSDEHIIPFHVTRGIDVRMHPRGRLTEHVNVTLKCIADKFTYGSLTWFKRKSPGARSWSLHTCGNLTNLIKMNQSTLDVNGEYMTLELTLHNISLVDQGHYDCIAQEKKTIRKGCFTTVLTIHAQKHPIIHDDLRNQTTNVSETMEVRCLATGLPEPQILWFKNSDALIGDSGIILKDHNRTLTIQRVRKQDEGFYSCRACNDLGCAEAGMYFTVYGSLNAKNDLPMYDSPDSEEKTNLELIILVGTGVIALFFWLLLVIILRTVKRPNEGELKAGYLSIIMDPSEVPLDEQCERLLYDAMKWEFPRERLKLGKPLGRGAFGQVVEADAFGIDSTSTCKTVAVKMLKEGATDSEYRALMSELKILSHIGHHLNVVNLLGACTKPGGPLMVIVEFCRFGNLSTYLRSRRNDFVLYKTKSVRYRQAKHHYVESPRDLKKRLDSIASSQSSASSGFAEEKSLSDVEEEEIEEVCKNQLSMEELISYSFQVARGMEYMASRRCIHRDLAARNILLGDNNVVKICDFGLARDVYKDPDYVRKGDARLPLKWMAPETIFDRVYTTQSDVWSFGVLLWEIFSLGGSPYPGVQIDEDFCRRLKDGTRMRAPDYATVEIYQTMIDCWQGDPLHRPTFSELVEHLGNVLQANVQLDGKDYIPVTVTLNVEEDSGLSMPTSPASCVEGEEICDAKFHYDNAAGIRQVQNARRNSRPVSVKTFDDIPIEVAVNVPIEDNQTDSGMILASEELKTLANTQAEALLFSCLKSSQSKDSVTSGSSNQTNDYQSDYHSDETETANDTNEKTQLLKRESSSEIFYLEKAPHQAVIQLTTEV</sequence>
<dbReference type="PROSITE" id="PS00240">
    <property type="entry name" value="RECEPTOR_TYR_KIN_III"/>
    <property type="match status" value="1"/>
</dbReference>
<dbReference type="InterPro" id="IPR017441">
    <property type="entry name" value="Protein_kinase_ATP_BS"/>
</dbReference>
<dbReference type="InterPro" id="IPR036179">
    <property type="entry name" value="Ig-like_dom_sf"/>
</dbReference>
<keyword evidence="14" id="KW-0472">Membrane</keyword>
<evidence type="ECO:0000256" key="22">
    <source>
        <dbReference type="RuleBase" id="RU000311"/>
    </source>
</evidence>
<comment type="subcellular location">
    <subcellularLocation>
        <location evidence="1">Cell membrane</location>
        <topology evidence="1">Single-pass type I membrane protein</topology>
    </subcellularLocation>
    <subcellularLocation>
        <location evidence="22">Membrane</location>
        <topology evidence="22">Single-pass type I membrane protein</topology>
    </subcellularLocation>
</comment>
<keyword evidence="4" id="KW-0597">Phosphoprotein</keyword>
<dbReference type="InterPro" id="IPR001824">
    <property type="entry name" value="Tyr_kinase_rcpt_3_CS"/>
</dbReference>
<dbReference type="Proteomes" id="UP001176940">
    <property type="component" value="Unassembled WGS sequence"/>
</dbReference>
<evidence type="ECO:0000256" key="3">
    <source>
        <dbReference type="ARBA" id="ARBA00022475"/>
    </source>
</evidence>
<keyword evidence="13" id="KW-1133">Transmembrane helix</keyword>
<dbReference type="Pfam" id="PF22971">
    <property type="entry name" value="Ig_VEGFR-1-like_5th"/>
    <property type="match status" value="1"/>
</dbReference>
<dbReference type="PIRSF" id="PIRSF000615">
    <property type="entry name" value="TyrPK_CSF1-R"/>
    <property type="match status" value="1"/>
</dbReference>
<evidence type="ECO:0000256" key="6">
    <source>
        <dbReference type="ARBA" id="ARBA00022679"/>
    </source>
</evidence>
<evidence type="ECO:0000256" key="11">
    <source>
        <dbReference type="ARBA" id="ARBA00022777"/>
    </source>
</evidence>
<evidence type="ECO:0000259" key="25">
    <source>
        <dbReference type="PROSITE" id="PS50835"/>
    </source>
</evidence>
<dbReference type="PANTHER" id="PTHR24416">
    <property type="entry name" value="TYROSINE-PROTEIN KINASE RECEPTOR"/>
    <property type="match status" value="1"/>
</dbReference>
<dbReference type="InterPro" id="IPR008266">
    <property type="entry name" value="Tyr_kinase_AS"/>
</dbReference>
<dbReference type="Gene3D" id="2.60.40.10">
    <property type="entry name" value="Immunoglobulins"/>
    <property type="match status" value="4"/>
</dbReference>
<name>A0ABN9L6U0_9NEOB</name>
<dbReference type="PROSITE" id="PS00109">
    <property type="entry name" value="PROTEIN_KINASE_TYR"/>
    <property type="match status" value="1"/>
</dbReference>
<evidence type="ECO:0000256" key="12">
    <source>
        <dbReference type="ARBA" id="ARBA00022840"/>
    </source>
</evidence>
<dbReference type="Gene3D" id="3.30.200.20">
    <property type="entry name" value="Phosphorylase Kinase, domain 1"/>
    <property type="match status" value="1"/>
</dbReference>
<dbReference type="InterPro" id="IPR003598">
    <property type="entry name" value="Ig_sub2"/>
</dbReference>
<keyword evidence="19 22" id="KW-0393">Immunoglobulin domain</keyword>
<evidence type="ECO:0000256" key="21">
    <source>
        <dbReference type="PROSITE-ProRule" id="PRU10141"/>
    </source>
</evidence>
<organism evidence="26 27">
    <name type="scientific">Ranitomeya imitator</name>
    <name type="common">mimic poison frog</name>
    <dbReference type="NCBI Taxonomy" id="111125"/>
    <lineage>
        <taxon>Eukaryota</taxon>
        <taxon>Metazoa</taxon>
        <taxon>Chordata</taxon>
        <taxon>Craniata</taxon>
        <taxon>Vertebrata</taxon>
        <taxon>Euteleostomi</taxon>
        <taxon>Amphibia</taxon>
        <taxon>Batrachia</taxon>
        <taxon>Anura</taxon>
        <taxon>Neobatrachia</taxon>
        <taxon>Hyloidea</taxon>
        <taxon>Dendrobatidae</taxon>
        <taxon>Dendrobatinae</taxon>
        <taxon>Ranitomeya</taxon>
    </lineage>
</organism>
<keyword evidence="12 21" id="KW-0067">ATP-binding</keyword>
<evidence type="ECO:0000313" key="26">
    <source>
        <dbReference type="EMBL" id="CAJ0933066.1"/>
    </source>
</evidence>
<dbReference type="PROSITE" id="PS50011">
    <property type="entry name" value="PROTEIN_KINASE_DOM"/>
    <property type="match status" value="1"/>
</dbReference>
<evidence type="ECO:0000313" key="27">
    <source>
        <dbReference type="Proteomes" id="UP001176940"/>
    </source>
</evidence>
<dbReference type="InterPro" id="IPR009136">
    <property type="entry name" value="VEGFR2_rcpt"/>
</dbReference>
<proteinExistence type="inferred from homology"/>
<evidence type="ECO:0000256" key="16">
    <source>
        <dbReference type="ARBA" id="ARBA00023157"/>
    </source>
</evidence>
<evidence type="ECO:0000256" key="18">
    <source>
        <dbReference type="ARBA" id="ARBA00023180"/>
    </source>
</evidence>
<evidence type="ECO:0000259" key="24">
    <source>
        <dbReference type="PROSITE" id="PS50011"/>
    </source>
</evidence>
<keyword evidence="5" id="KW-0037">Angiogenesis</keyword>
<evidence type="ECO:0000256" key="1">
    <source>
        <dbReference type="ARBA" id="ARBA00004251"/>
    </source>
</evidence>
<dbReference type="InterPro" id="IPR055229">
    <property type="entry name" value="VEGFR1-3_5th"/>
</dbReference>
<evidence type="ECO:0000256" key="4">
    <source>
        <dbReference type="ARBA" id="ARBA00022553"/>
    </source>
</evidence>
<dbReference type="EMBL" id="CAUEEQ010009040">
    <property type="protein sequence ID" value="CAJ0933066.1"/>
    <property type="molecule type" value="Genomic_DNA"/>
</dbReference>
<dbReference type="InterPro" id="IPR013098">
    <property type="entry name" value="Ig_I-set"/>
</dbReference>
<feature type="domain" description="Protein kinase" evidence="24">
    <location>
        <begin position="571"/>
        <end position="898"/>
    </location>
</feature>
<keyword evidence="18" id="KW-0325">Glycoprotein</keyword>
<comment type="similarity">
    <text evidence="22">Belongs to the protein kinase superfamily. Tyr protein kinase family. CSF-1/PDGF receptor subfamily.</text>
</comment>
<dbReference type="PROSITE" id="PS50835">
    <property type="entry name" value="IG_LIKE"/>
    <property type="match status" value="4"/>
</dbReference>
<keyword evidence="6" id="KW-0808">Transferase</keyword>
<dbReference type="InterPro" id="IPR050122">
    <property type="entry name" value="RTK"/>
</dbReference>
<dbReference type="Pfam" id="PF07714">
    <property type="entry name" value="PK_Tyr_Ser-Thr"/>
    <property type="match status" value="1"/>
</dbReference>
<evidence type="ECO:0000256" key="7">
    <source>
        <dbReference type="ARBA" id="ARBA00022692"/>
    </source>
</evidence>